<feature type="region of interest" description="Disordered" evidence="6">
    <location>
        <begin position="68"/>
        <end position="94"/>
    </location>
</feature>
<dbReference type="GO" id="GO:0033969">
    <property type="term" value="F:gamma-glutamyl-gamma-aminobutyrate hydrolase activity"/>
    <property type="evidence" value="ECO:0007669"/>
    <property type="project" value="UniProtKB-EC"/>
</dbReference>
<dbReference type="Pfam" id="PF07722">
    <property type="entry name" value="Peptidase_C26"/>
    <property type="match status" value="1"/>
</dbReference>
<dbReference type="Gene3D" id="3.40.50.880">
    <property type="match status" value="1"/>
</dbReference>
<dbReference type="GO" id="GO:0005829">
    <property type="term" value="C:cytosol"/>
    <property type="evidence" value="ECO:0007669"/>
    <property type="project" value="TreeGrafter"/>
</dbReference>
<evidence type="ECO:0000313" key="7">
    <source>
        <dbReference type="EMBL" id="SDU32073.1"/>
    </source>
</evidence>
<keyword evidence="7" id="KW-0378">Hydrolase</keyword>
<evidence type="ECO:0000256" key="6">
    <source>
        <dbReference type="SAM" id="MobiDB-lite"/>
    </source>
</evidence>
<sequence length="254" mass="27799">MSATRKPLVGIPCCTTQQGLHPFHQVGDKYIMGVVDGADALPVLIPALGDQLVSDQLLERLDGLLITGSPSNVEPHHYNGPPSDPGTQHDPQRDATNLPLIRAAVERGLPVLAICRGFQEMNVVYGGSLHQKLHEVGGYQEHREDKSQTVEQQYGPAHAVNIEPEGWLARWTGLQTAMVNSLHTQGLDRLGDGLVVEARADDGLVEAFRVGDAAGFAFAVQWHPEWKVRENPFYQAIFTAFGDACRQWAAKRVS</sequence>
<dbReference type="PROSITE" id="PS51273">
    <property type="entry name" value="GATASE_TYPE_1"/>
    <property type="match status" value="1"/>
</dbReference>
<comment type="pathway">
    <text evidence="4">Amine and polyamine degradation; putrescine degradation; 4-aminobutanoate from putrescine: step 4/4.</text>
</comment>
<dbReference type="InterPro" id="IPR029062">
    <property type="entry name" value="Class_I_gatase-like"/>
</dbReference>
<dbReference type="EC" id="3.5.1.94" evidence="5"/>
<evidence type="ECO:0000256" key="3">
    <source>
        <dbReference type="ARBA" id="ARBA00055068"/>
    </source>
</evidence>
<dbReference type="GO" id="GO:0006598">
    <property type="term" value="P:polyamine catabolic process"/>
    <property type="evidence" value="ECO:0007669"/>
    <property type="project" value="TreeGrafter"/>
</dbReference>
<dbReference type="InterPro" id="IPR011697">
    <property type="entry name" value="Peptidase_C26"/>
</dbReference>
<dbReference type="InterPro" id="IPR044668">
    <property type="entry name" value="PuuD-like"/>
</dbReference>
<dbReference type="RefSeq" id="WP_092388660.1">
    <property type="nucleotide sequence ID" value="NZ_LT629787.1"/>
</dbReference>
<dbReference type="PANTHER" id="PTHR43235:SF1">
    <property type="entry name" value="GLUTAMINE AMIDOTRANSFERASE PB2B2.05-RELATED"/>
    <property type="match status" value="1"/>
</dbReference>
<dbReference type="STRING" id="1434072.SAMN05216210_3093"/>
<evidence type="ECO:0000256" key="5">
    <source>
        <dbReference type="ARBA" id="ARBA00066788"/>
    </source>
</evidence>
<reference evidence="8" key="1">
    <citation type="submission" date="2016-10" db="EMBL/GenBank/DDBJ databases">
        <authorList>
            <person name="Varghese N."/>
            <person name="Submissions S."/>
        </authorList>
    </citation>
    <scope>NUCLEOTIDE SEQUENCE [LARGE SCALE GENOMIC DNA]</scope>
    <source>
        <strain evidence="8">CECT 8338</strain>
    </source>
</reference>
<dbReference type="EMBL" id="LT629787">
    <property type="protein sequence ID" value="SDU32073.1"/>
    <property type="molecule type" value="Genomic_DNA"/>
</dbReference>
<dbReference type="PANTHER" id="PTHR43235">
    <property type="entry name" value="GLUTAMINE AMIDOTRANSFERASE PB2B2.05-RELATED"/>
    <property type="match status" value="1"/>
</dbReference>
<evidence type="ECO:0000313" key="8">
    <source>
        <dbReference type="Proteomes" id="UP000243924"/>
    </source>
</evidence>
<accession>A0A1H2HJR0</accession>
<dbReference type="OrthoDB" id="9813383at2"/>
<dbReference type="FunFam" id="3.40.50.880:FF:000030">
    <property type="entry name" value="Gamma-glutamyl-gamma-aminobutyrate hydrolase PuuD"/>
    <property type="match status" value="1"/>
</dbReference>
<comment type="function">
    <text evidence="3">Involved in the breakdown of putrescine via hydrolysis of the gamma-glutamyl linkage of gamma-glutamyl-gamma-aminobutyrate.</text>
</comment>
<comment type="similarity">
    <text evidence="1">Belongs to the peptidase C26 family.</text>
</comment>
<organism evidence="7 8">
    <name type="scientific">Halopseudomonas salegens</name>
    <dbReference type="NCBI Taxonomy" id="1434072"/>
    <lineage>
        <taxon>Bacteria</taxon>
        <taxon>Pseudomonadati</taxon>
        <taxon>Pseudomonadota</taxon>
        <taxon>Gammaproteobacteria</taxon>
        <taxon>Pseudomonadales</taxon>
        <taxon>Pseudomonadaceae</taxon>
        <taxon>Halopseudomonas</taxon>
    </lineage>
</organism>
<name>A0A1H2HJR0_9GAMM</name>
<keyword evidence="8" id="KW-1185">Reference proteome</keyword>
<comment type="catalytic activity">
    <reaction evidence="2">
        <text>4-(gamma-L-glutamylamino)butanoate + H2O = 4-aminobutanoate + L-glutamate</text>
        <dbReference type="Rhea" id="RHEA:19737"/>
        <dbReference type="ChEBI" id="CHEBI:15377"/>
        <dbReference type="ChEBI" id="CHEBI:29985"/>
        <dbReference type="ChEBI" id="CHEBI:58800"/>
        <dbReference type="ChEBI" id="CHEBI:59888"/>
        <dbReference type="EC" id="3.5.1.94"/>
    </reaction>
</comment>
<protein>
    <recommendedName>
        <fullName evidence="5">gamma-glutamyl-gamma-aminobutyrate hydrolase</fullName>
        <ecNumber evidence="5">3.5.1.94</ecNumber>
    </recommendedName>
</protein>
<dbReference type="Proteomes" id="UP000243924">
    <property type="component" value="Chromosome I"/>
</dbReference>
<dbReference type="CDD" id="cd01745">
    <property type="entry name" value="GATase1_2"/>
    <property type="match status" value="1"/>
</dbReference>
<evidence type="ECO:0000256" key="1">
    <source>
        <dbReference type="ARBA" id="ARBA00011083"/>
    </source>
</evidence>
<proteinExistence type="inferred from homology"/>
<dbReference type="SUPFAM" id="SSF52317">
    <property type="entry name" value="Class I glutamine amidotransferase-like"/>
    <property type="match status" value="1"/>
</dbReference>
<dbReference type="AlphaFoldDB" id="A0A1H2HJR0"/>
<gene>
    <name evidence="7" type="ORF">SAMN05216210_3093</name>
</gene>
<evidence type="ECO:0000256" key="4">
    <source>
        <dbReference type="ARBA" id="ARBA00060634"/>
    </source>
</evidence>
<evidence type="ECO:0000256" key="2">
    <source>
        <dbReference type="ARBA" id="ARBA00052718"/>
    </source>
</evidence>